<evidence type="ECO:0000313" key="3">
    <source>
        <dbReference type="Proteomes" id="UP001143362"/>
    </source>
</evidence>
<sequence>MKRIIILAAIGISLVSGPAAVAQKSGQSAKITVGVVEQAQRVELQSEARKGALVGGALGWAATRNKSSAKQAGGALLGATAGGAVSSSAQGDRSGMQYVIRTGEGSAITVVTDQTQIKVGDCVTVEETGNGANVRRGDPSMCEPKAAQAVAELEPEFQEEAQECDMAKQELINATTAEQVEVAKMKMQILCNN</sequence>
<keyword evidence="3" id="KW-1185">Reference proteome</keyword>
<protein>
    <recommendedName>
        <fullName evidence="4">Glycine zipper 2TM domain-containing protein</fullName>
    </recommendedName>
</protein>
<evidence type="ECO:0000256" key="1">
    <source>
        <dbReference type="SAM" id="SignalP"/>
    </source>
</evidence>
<dbReference type="Proteomes" id="UP001143362">
    <property type="component" value="Unassembled WGS sequence"/>
</dbReference>
<feature type="chain" id="PRO_5046271250" description="Glycine zipper 2TM domain-containing protein" evidence="1">
    <location>
        <begin position="22"/>
        <end position="193"/>
    </location>
</feature>
<keyword evidence="1" id="KW-0732">Signal</keyword>
<evidence type="ECO:0000313" key="2">
    <source>
        <dbReference type="EMBL" id="MCX2979615.1"/>
    </source>
</evidence>
<reference evidence="2" key="1">
    <citation type="submission" date="2019-02" db="EMBL/GenBank/DDBJ databases">
        <authorList>
            <person name="Li S.-H."/>
        </authorList>
    </citation>
    <scope>NUCLEOTIDE SEQUENCE</scope>
    <source>
        <strain evidence="2">IMCC14734</strain>
    </source>
</reference>
<dbReference type="EMBL" id="SHNN01000001">
    <property type="protein sequence ID" value="MCX2979615.1"/>
    <property type="molecule type" value="Genomic_DNA"/>
</dbReference>
<comment type="caution">
    <text evidence="2">The sequence shown here is derived from an EMBL/GenBank/DDBJ whole genome shotgun (WGS) entry which is preliminary data.</text>
</comment>
<feature type="signal peptide" evidence="1">
    <location>
        <begin position="1"/>
        <end position="21"/>
    </location>
</feature>
<name>A0ABT3TBH7_9GAMM</name>
<accession>A0ABT3TBH7</accession>
<organism evidence="2 3">
    <name type="scientific">Candidatus Litorirhabdus singularis</name>
    <dbReference type="NCBI Taxonomy" id="2518993"/>
    <lineage>
        <taxon>Bacteria</taxon>
        <taxon>Pseudomonadati</taxon>
        <taxon>Pseudomonadota</taxon>
        <taxon>Gammaproteobacteria</taxon>
        <taxon>Cellvibrionales</taxon>
        <taxon>Halieaceae</taxon>
        <taxon>Candidatus Litorirhabdus</taxon>
    </lineage>
</organism>
<proteinExistence type="predicted"/>
<dbReference type="RefSeq" id="WP_279243613.1">
    <property type="nucleotide sequence ID" value="NZ_SHNN01000001.1"/>
</dbReference>
<gene>
    <name evidence="2" type="ORF">EYC98_01925</name>
</gene>
<evidence type="ECO:0008006" key="4">
    <source>
        <dbReference type="Google" id="ProtNLM"/>
    </source>
</evidence>